<dbReference type="SUPFAM" id="SSF88659">
    <property type="entry name" value="Sigma3 and sigma4 domains of RNA polymerase sigma factors"/>
    <property type="match status" value="1"/>
</dbReference>
<dbReference type="InterPro" id="IPR052704">
    <property type="entry name" value="ECF_Sigma-70_Domain"/>
</dbReference>
<dbReference type="Pfam" id="PF04542">
    <property type="entry name" value="Sigma70_r2"/>
    <property type="match status" value="1"/>
</dbReference>
<dbReference type="RefSeq" id="WP_220143032.1">
    <property type="nucleotide sequence ID" value="NZ_JAHXZI010000003.1"/>
</dbReference>
<evidence type="ECO:0000313" key="8">
    <source>
        <dbReference type="Proteomes" id="UP001519863"/>
    </source>
</evidence>
<evidence type="ECO:0000313" key="7">
    <source>
        <dbReference type="EMBL" id="MBW6433499.1"/>
    </source>
</evidence>
<dbReference type="SUPFAM" id="SSF88946">
    <property type="entry name" value="Sigma2 domain of RNA polymerase sigma factors"/>
    <property type="match status" value="1"/>
</dbReference>
<dbReference type="NCBIfam" id="TIGR02937">
    <property type="entry name" value="sigma70-ECF"/>
    <property type="match status" value="1"/>
</dbReference>
<dbReference type="Gene3D" id="1.10.1740.10">
    <property type="match status" value="1"/>
</dbReference>
<organism evidence="7 8">
    <name type="scientific">Actinoplanes hulinensis</name>
    <dbReference type="NCBI Taxonomy" id="1144547"/>
    <lineage>
        <taxon>Bacteria</taxon>
        <taxon>Bacillati</taxon>
        <taxon>Actinomycetota</taxon>
        <taxon>Actinomycetes</taxon>
        <taxon>Micromonosporales</taxon>
        <taxon>Micromonosporaceae</taxon>
        <taxon>Actinoplanes</taxon>
    </lineage>
</organism>
<accession>A0ABS7AXK4</accession>
<dbReference type="InterPro" id="IPR007627">
    <property type="entry name" value="RNA_pol_sigma70_r2"/>
</dbReference>
<protein>
    <submittedName>
        <fullName evidence="7">Sigma-70 family RNA polymerase sigma factor</fullName>
    </submittedName>
</protein>
<comment type="caution">
    <text evidence="7">The sequence shown here is derived from an EMBL/GenBank/DDBJ whole genome shotgun (WGS) entry which is preliminary data.</text>
</comment>
<dbReference type="Proteomes" id="UP001519863">
    <property type="component" value="Unassembled WGS sequence"/>
</dbReference>
<evidence type="ECO:0000256" key="3">
    <source>
        <dbReference type="ARBA" id="ARBA00023082"/>
    </source>
</evidence>
<dbReference type="InterPro" id="IPR013325">
    <property type="entry name" value="RNA_pol_sigma_r2"/>
</dbReference>
<dbReference type="PANTHER" id="PTHR30173:SF36">
    <property type="entry name" value="ECF RNA POLYMERASE SIGMA FACTOR SIGJ"/>
    <property type="match status" value="1"/>
</dbReference>
<sequence>MTIDGPSTVRATAEFESARSRLLGVAHQVVGRAADAEDVVQDVWVRWQTADHATVRSPIAFLVTVTRRLALNAAASAYARREVSAGEWLSDFVLAVDDPARDAERGDVLEVAVQFLMERLAPAECAVYLLREAFDYPFREIAGALDISEANARQLATRARRHLREDRRGPVDQTERDGLLRAFADAARRGETGRLVDHLSRWRGPR</sequence>
<keyword evidence="3" id="KW-0731">Sigma factor</keyword>
<dbReference type="InterPro" id="IPR013324">
    <property type="entry name" value="RNA_pol_sigma_r3/r4-like"/>
</dbReference>
<evidence type="ECO:0000256" key="1">
    <source>
        <dbReference type="ARBA" id="ARBA00010641"/>
    </source>
</evidence>
<feature type="domain" description="RNA polymerase sigma-70 region 2" evidence="5">
    <location>
        <begin position="16"/>
        <end position="76"/>
    </location>
</feature>
<dbReference type="Gene3D" id="1.10.10.10">
    <property type="entry name" value="Winged helix-like DNA-binding domain superfamily/Winged helix DNA-binding domain"/>
    <property type="match status" value="1"/>
</dbReference>
<reference evidence="7 8" key="1">
    <citation type="journal article" date="2013" name="Antonie Van Leeuwenhoek">
        <title>Actinoplanes hulinensis sp. nov., a novel actinomycete isolated from soybean root (Glycine max (L.) Merr).</title>
        <authorList>
            <person name="Shen Y."/>
            <person name="Liu C."/>
            <person name="Wang X."/>
            <person name="Zhao J."/>
            <person name="Jia F."/>
            <person name="Zhang Y."/>
            <person name="Wang L."/>
            <person name="Yang D."/>
            <person name="Xiang W."/>
        </authorList>
    </citation>
    <scope>NUCLEOTIDE SEQUENCE [LARGE SCALE GENOMIC DNA]</scope>
    <source>
        <strain evidence="7 8">NEAU-M9</strain>
    </source>
</reference>
<evidence type="ECO:0000256" key="2">
    <source>
        <dbReference type="ARBA" id="ARBA00023015"/>
    </source>
</evidence>
<evidence type="ECO:0000256" key="4">
    <source>
        <dbReference type="ARBA" id="ARBA00023163"/>
    </source>
</evidence>
<dbReference type="InterPro" id="IPR014284">
    <property type="entry name" value="RNA_pol_sigma-70_dom"/>
</dbReference>
<dbReference type="InterPro" id="IPR013249">
    <property type="entry name" value="RNA_pol_sigma70_r4_t2"/>
</dbReference>
<proteinExistence type="inferred from homology"/>
<dbReference type="Pfam" id="PF08281">
    <property type="entry name" value="Sigma70_r4_2"/>
    <property type="match status" value="1"/>
</dbReference>
<feature type="domain" description="RNA polymerase sigma factor 70 region 4 type 2" evidence="6">
    <location>
        <begin position="112"/>
        <end position="163"/>
    </location>
</feature>
<dbReference type="PANTHER" id="PTHR30173">
    <property type="entry name" value="SIGMA 19 FACTOR"/>
    <property type="match status" value="1"/>
</dbReference>
<keyword evidence="4" id="KW-0804">Transcription</keyword>
<name>A0ABS7AXK4_9ACTN</name>
<keyword evidence="8" id="KW-1185">Reference proteome</keyword>
<dbReference type="EMBL" id="JAHXZI010000003">
    <property type="protein sequence ID" value="MBW6433499.1"/>
    <property type="molecule type" value="Genomic_DNA"/>
</dbReference>
<dbReference type="InterPro" id="IPR036388">
    <property type="entry name" value="WH-like_DNA-bd_sf"/>
</dbReference>
<gene>
    <name evidence="7" type="ORF">KZ829_07045</name>
</gene>
<evidence type="ECO:0000259" key="5">
    <source>
        <dbReference type="Pfam" id="PF04542"/>
    </source>
</evidence>
<keyword evidence="2" id="KW-0805">Transcription regulation</keyword>
<evidence type="ECO:0000259" key="6">
    <source>
        <dbReference type="Pfam" id="PF08281"/>
    </source>
</evidence>
<comment type="similarity">
    <text evidence="1">Belongs to the sigma-70 factor family. ECF subfamily.</text>
</comment>